<dbReference type="AlphaFoldDB" id="A0A091VJB6"/>
<name>A0A091VJB6_NIPNI</name>
<reference evidence="1 2" key="1">
    <citation type="submission" date="2014-04" db="EMBL/GenBank/DDBJ databases">
        <title>Genome evolution of avian class.</title>
        <authorList>
            <person name="Zhang G."/>
            <person name="Li C."/>
        </authorList>
    </citation>
    <scope>NUCLEOTIDE SEQUENCE [LARGE SCALE GENOMIC DNA]</scope>
    <source>
        <strain evidence="1">BGI_Y956</strain>
    </source>
</reference>
<organism evidence="1 2">
    <name type="scientific">Nipponia nippon</name>
    <name type="common">Crested ibis</name>
    <name type="synonym">Ibis nippon</name>
    <dbReference type="NCBI Taxonomy" id="128390"/>
    <lineage>
        <taxon>Eukaryota</taxon>
        <taxon>Metazoa</taxon>
        <taxon>Chordata</taxon>
        <taxon>Craniata</taxon>
        <taxon>Vertebrata</taxon>
        <taxon>Euteleostomi</taxon>
        <taxon>Archelosauria</taxon>
        <taxon>Archosauria</taxon>
        <taxon>Dinosauria</taxon>
        <taxon>Saurischia</taxon>
        <taxon>Theropoda</taxon>
        <taxon>Coelurosauria</taxon>
        <taxon>Aves</taxon>
        <taxon>Neognathae</taxon>
        <taxon>Neoaves</taxon>
        <taxon>Aequornithes</taxon>
        <taxon>Pelecaniformes</taxon>
        <taxon>Threskiornithidae</taxon>
        <taxon>Nipponia</taxon>
    </lineage>
</organism>
<evidence type="ECO:0000313" key="2">
    <source>
        <dbReference type="Proteomes" id="UP000053283"/>
    </source>
</evidence>
<proteinExistence type="predicted"/>
<gene>
    <name evidence="1" type="ORF">Y956_14910</name>
</gene>
<feature type="non-terminal residue" evidence="1">
    <location>
        <position position="50"/>
    </location>
</feature>
<protein>
    <submittedName>
        <fullName evidence="1">Uncharacterized protein</fullName>
    </submittedName>
</protein>
<accession>A0A091VJB6</accession>
<feature type="non-terminal residue" evidence="1">
    <location>
        <position position="1"/>
    </location>
</feature>
<evidence type="ECO:0000313" key="1">
    <source>
        <dbReference type="EMBL" id="KFR03467.1"/>
    </source>
</evidence>
<dbReference type="EMBL" id="KL411121">
    <property type="protein sequence ID" value="KFR03467.1"/>
    <property type="molecule type" value="Genomic_DNA"/>
</dbReference>
<dbReference type="Proteomes" id="UP000053283">
    <property type="component" value="Unassembled WGS sequence"/>
</dbReference>
<keyword evidence="2" id="KW-1185">Reference proteome</keyword>
<sequence>HLFALGRRRVKSVVGKVPSEDVQFTRNYPPWIPEIQFILWRKKGFKLPGK</sequence>